<sequence length="262" mass="29626">MTQKIYQVDAFTDQVFAGNPAAVCPLDHWLEDELLHKIAKENNLAETAFYVKKQDQYELRWFTPKVEVDLCGHATLATAFVLFNYEGHKGSEIQFHSPRSGRLTVVKHSQLLTLNFPTDAIQEIERTKAITNCFNYPPTATFKGKTDYLLVYNLESDIRSLKPNLEEIAKLPVRGVIVTAKGEHVDFVSRFFAPQSGIDEDPVTGSAHTTLTPYWSKVLDKKDMTAIQLSDRKGYLKCTYLKDRVEISGQCALYLTGSINLN</sequence>
<evidence type="ECO:0000256" key="2">
    <source>
        <dbReference type="ARBA" id="ARBA00023235"/>
    </source>
</evidence>
<name>A0ABV2SWP0_9FLAO</name>
<evidence type="ECO:0000256" key="1">
    <source>
        <dbReference type="ARBA" id="ARBA00008270"/>
    </source>
</evidence>
<proteinExistence type="inferred from homology"/>
<evidence type="ECO:0000313" key="3">
    <source>
        <dbReference type="EMBL" id="MET6991571.1"/>
    </source>
</evidence>
<evidence type="ECO:0000313" key="4">
    <source>
        <dbReference type="Proteomes" id="UP001549799"/>
    </source>
</evidence>
<dbReference type="PIRSF" id="PIRSF016184">
    <property type="entry name" value="PhzC_PhzF"/>
    <property type="match status" value="1"/>
</dbReference>
<dbReference type="Proteomes" id="UP001549799">
    <property type="component" value="Unassembled WGS sequence"/>
</dbReference>
<dbReference type="EMBL" id="JBEXAE010000006">
    <property type="protein sequence ID" value="MET6991571.1"/>
    <property type="molecule type" value="Genomic_DNA"/>
</dbReference>
<keyword evidence="2" id="KW-0413">Isomerase</keyword>
<organism evidence="3 4">
    <name type="scientific">Sediminicola arcticus</name>
    <dbReference type="NCBI Taxonomy" id="1574308"/>
    <lineage>
        <taxon>Bacteria</taxon>
        <taxon>Pseudomonadati</taxon>
        <taxon>Bacteroidota</taxon>
        <taxon>Flavobacteriia</taxon>
        <taxon>Flavobacteriales</taxon>
        <taxon>Flavobacteriaceae</taxon>
        <taxon>Sediminicola</taxon>
    </lineage>
</organism>
<keyword evidence="4" id="KW-1185">Reference proteome</keyword>
<reference evidence="3 4" key="1">
    <citation type="submission" date="2024-07" db="EMBL/GenBank/DDBJ databases">
        <title>The genome sequence of type strain Sediminicola arcticus GDMCC 1.2805.</title>
        <authorList>
            <person name="Liu Y."/>
        </authorList>
    </citation>
    <scope>NUCLEOTIDE SEQUENCE [LARGE SCALE GENOMIC DNA]</scope>
    <source>
        <strain evidence="3 4">GDMCC 1.2805</strain>
    </source>
</reference>
<comment type="caution">
    <text evidence="3">The sequence shown here is derived from an EMBL/GenBank/DDBJ whole genome shotgun (WGS) entry which is preliminary data.</text>
</comment>
<dbReference type="PANTHER" id="PTHR13774:SF17">
    <property type="entry name" value="PHENAZINE BIOSYNTHESIS-LIKE DOMAIN-CONTAINING PROTEIN"/>
    <property type="match status" value="1"/>
</dbReference>
<dbReference type="Gene3D" id="3.10.310.10">
    <property type="entry name" value="Diaminopimelate Epimerase, Chain A, domain 1"/>
    <property type="match status" value="2"/>
</dbReference>
<dbReference type="InterPro" id="IPR003719">
    <property type="entry name" value="Phenazine_PhzF-like"/>
</dbReference>
<accession>A0ABV2SWP0</accession>
<dbReference type="RefSeq" id="WP_354616116.1">
    <property type="nucleotide sequence ID" value="NZ_JBEXAE010000006.1"/>
</dbReference>
<dbReference type="NCBIfam" id="TIGR00654">
    <property type="entry name" value="PhzF_family"/>
    <property type="match status" value="1"/>
</dbReference>
<dbReference type="PANTHER" id="PTHR13774">
    <property type="entry name" value="PHENAZINE BIOSYNTHESIS PROTEIN"/>
    <property type="match status" value="1"/>
</dbReference>
<gene>
    <name evidence="3" type="ORF">ABXZ36_13040</name>
</gene>
<protein>
    <submittedName>
        <fullName evidence="3">PhzF family phenazine biosynthesis protein</fullName>
    </submittedName>
</protein>
<dbReference type="SUPFAM" id="SSF54506">
    <property type="entry name" value="Diaminopimelate epimerase-like"/>
    <property type="match status" value="1"/>
</dbReference>
<comment type="similarity">
    <text evidence="1">Belongs to the PhzF family.</text>
</comment>
<dbReference type="Pfam" id="PF02567">
    <property type="entry name" value="PhzC-PhzF"/>
    <property type="match status" value="1"/>
</dbReference>